<dbReference type="Proteomes" id="UP001177003">
    <property type="component" value="Chromosome 8"/>
</dbReference>
<name>A0AA36EHK4_LACSI</name>
<keyword evidence="3" id="KW-1185">Reference proteome</keyword>
<protein>
    <submittedName>
        <fullName evidence="2">Uncharacterized protein</fullName>
    </submittedName>
</protein>
<dbReference type="AlphaFoldDB" id="A0AA36EHK4"/>
<evidence type="ECO:0000313" key="2">
    <source>
        <dbReference type="EMBL" id="CAI9296951.1"/>
    </source>
</evidence>
<proteinExistence type="predicted"/>
<gene>
    <name evidence="2" type="ORF">LSALG_LOCUS35791</name>
</gene>
<sequence>MPLFKNYWTFKAKIPNSEIEDATATIEEVAAIEEATTIKEVLAIEDAATSIEEVAATIEEVATIKEAATTGSNDDRGRTHKPMTASGVDK</sequence>
<reference evidence="2" key="1">
    <citation type="submission" date="2023-04" db="EMBL/GenBank/DDBJ databases">
        <authorList>
            <person name="Vijverberg K."/>
            <person name="Xiong W."/>
            <person name="Schranz E."/>
        </authorList>
    </citation>
    <scope>NUCLEOTIDE SEQUENCE</scope>
</reference>
<dbReference type="EMBL" id="OX465084">
    <property type="protein sequence ID" value="CAI9296951.1"/>
    <property type="molecule type" value="Genomic_DNA"/>
</dbReference>
<evidence type="ECO:0000256" key="1">
    <source>
        <dbReference type="SAM" id="MobiDB-lite"/>
    </source>
</evidence>
<organism evidence="2 3">
    <name type="scientific">Lactuca saligna</name>
    <name type="common">Willowleaf lettuce</name>
    <dbReference type="NCBI Taxonomy" id="75948"/>
    <lineage>
        <taxon>Eukaryota</taxon>
        <taxon>Viridiplantae</taxon>
        <taxon>Streptophyta</taxon>
        <taxon>Embryophyta</taxon>
        <taxon>Tracheophyta</taxon>
        <taxon>Spermatophyta</taxon>
        <taxon>Magnoliopsida</taxon>
        <taxon>eudicotyledons</taxon>
        <taxon>Gunneridae</taxon>
        <taxon>Pentapetalae</taxon>
        <taxon>asterids</taxon>
        <taxon>campanulids</taxon>
        <taxon>Asterales</taxon>
        <taxon>Asteraceae</taxon>
        <taxon>Cichorioideae</taxon>
        <taxon>Cichorieae</taxon>
        <taxon>Lactucinae</taxon>
        <taxon>Lactuca</taxon>
    </lineage>
</organism>
<accession>A0AA36EHK4</accession>
<evidence type="ECO:0000313" key="3">
    <source>
        <dbReference type="Proteomes" id="UP001177003"/>
    </source>
</evidence>
<feature type="region of interest" description="Disordered" evidence="1">
    <location>
        <begin position="67"/>
        <end position="90"/>
    </location>
</feature>